<dbReference type="RefSeq" id="WP_106685147.1">
    <property type="nucleotide sequence ID" value="NZ_CP027667.1"/>
</dbReference>
<proteinExistence type="inferred from homology"/>
<dbReference type="Pfam" id="PF00732">
    <property type="entry name" value="GMC_oxred_N"/>
    <property type="match status" value="1"/>
</dbReference>
<dbReference type="PIRSF" id="PIRSF000137">
    <property type="entry name" value="Alcohol_oxidase"/>
    <property type="match status" value="1"/>
</dbReference>
<dbReference type="GO" id="GO:0016614">
    <property type="term" value="F:oxidoreductase activity, acting on CH-OH group of donors"/>
    <property type="evidence" value="ECO:0007669"/>
    <property type="project" value="InterPro"/>
</dbReference>
<dbReference type="GO" id="GO:0050660">
    <property type="term" value="F:flavin adenine dinucleotide binding"/>
    <property type="evidence" value="ECO:0007669"/>
    <property type="project" value="InterPro"/>
</dbReference>
<name>A0A2R3QGC3_9BURK</name>
<dbReference type="SUPFAM" id="SSF54373">
    <property type="entry name" value="FAD-linked reductases, C-terminal domain"/>
    <property type="match status" value="1"/>
</dbReference>
<evidence type="ECO:0000259" key="7">
    <source>
        <dbReference type="PROSITE" id="PS00623"/>
    </source>
</evidence>
<dbReference type="PANTHER" id="PTHR11552:SF147">
    <property type="entry name" value="CHOLINE DEHYDROGENASE, MITOCHONDRIAL"/>
    <property type="match status" value="1"/>
</dbReference>
<gene>
    <name evidence="8" type="ORF">C6568_17130</name>
</gene>
<dbReference type="OrthoDB" id="9785276at2"/>
<feature type="region of interest" description="Disordered" evidence="6">
    <location>
        <begin position="60"/>
        <end position="79"/>
    </location>
</feature>
<evidence type="ECO:0000256" key="1">
    <source>
        <dbReference type="ARBA" id="ARBA00001974"/>
    </source>
</evidence>
<dbReference type="Gene3D" id="3.30.560.10">
    <property type="entry name" value="Glucose Oxidase, domain 3"/>
    <property type="match status" value="1"/>
</dbReference>
<dbReference type="AlphaFoldDB" id="A0A2R3QGC3"/>
<dbReference type="PROSITE" id="PS00623">
    <property type="entry name" value="GMC_OXRED_1"/>
    <property type="match status" value="1"/>
</dbReference>
<keyword evidence="4 5" id="KW-0274">FAD</keyword>
<comment type="cofactor">
    <cofactor evidence="1">
        <name>FAD</name>
        <dbReference type="ChEBI" id="CHEBI:57692"/>
    </cofactor>
</comment>
<dbReference type="SUPFAM" id="SSF51905">
    <property type="entry name" value="FAD/NAD(P)-binding domain"/>
    <property type="match status" value="1"/>
</dbReference>
<keyword evidence="3 5" id="KW-0285">Flavoprotein</keyword>
<dbReference type="Proteomes" id="UP000237925">
    <property type="component" value="Chromosome"/>
</dbReference>
<organism evidence="8 9">
    <name type="scientific">Melaminivora suipulveris</name>
    <dbReference type="NCBI Taxonomy" id="2109913"/>
    <lineage>
        <taxon>Bacteria</taxon>
        <taxon>Pseudomonadati</taxon>
        <taxon>Pseudomonadota</taxon>
        <taxon>Betaproteobacteria</taxon>
        <taxon>Burkholderiales</taxon>
        <taxon>Comamonadaceae</taxon>
        <taxon>Melaminivora</taxon>
    </lineage>
</organism>
<evidence type="ECO:0000256" key="2">
    <source>
        <dbReference type="ARBA" id="ARBA00010790"/>
    </source>
</evidence>
<reference evidence="8 9" key="1">
    <citation type="submission" date="2018-03" db="EMBL/GenBank/DDBJ databases">
        <title>Genome sequencing of Melaminivora sp.</title>
        <authorList>
            <person name="Kim S.-J."/>
            <person name="Heo J."/>
            <person name="Ahn J.-H."/>
            <person name="Kwon S.-W."/>
        </authorList>
    </citation>
    <scope>NUCLEOTIDE SEQUENCE [LARGE SCALE GENOMIC DNA]</scope>
    <source>
        <strain evidence="8 9">SC2-9</strain>
    </source>
</reference>
<dbReference type="InterPro" id="IPR012132">
    <property type="entry name" value="GMC_OxRdtase"/>
</dbReference>
<evidence type="ECO:0000256" key="6">
    <source>
        <dbReference type="SAM" id="MobiDB-lite"/>
    </source>
</evidence>
<dbReference type="Gene3D" id="3.50.50.60">
    <property type="entry name" value="FAD/NAD(P)-binding domain"/>
    <property type="match status" value="1"/>
</dbReference>
<feature type="domain" description="Glucose-methanol-choline oxidoreductase N-terminal" evidence="7">
    <location>
        <begin position="83"/>
        <end position="106"/>
    </location>
</feature>
<dbReference type="Pfam" id="PF05199">
    <property type="entry name" value="GMC_oxred_C"/>
    <property type="match status" value="1"/>
</dbReference>
<evidence type="ECO:0000256" key="4">
    <source>
        <dbReference type="ARBA" id="ARBA00022827"/>
    </source>
</evidence>
<dbReference type="PANTHER" id="PTHR11552">
    <property type="entry name" value="GLUCOSE-METHANOL-CHOLINE GMC OXIDOREDUCTASE"/>
    <property type="match status" value="1"/>
</dbReference>
<dbReference type="KEGG" id="mela:C6568_17130"/>
<dbReference type="InterPro" id="IPR036188">
    <property type="entry name" value="FAD/NAD-bd_sf"/>
</dbReference>
<accession>A0A2R3QGC3</accession>
<comment type="similarity">
    <text evidence="2 5">Belongs to the GMC oxidoreductase family.</text>
</comment>
<protein>
    <submittedName>
        <fullName evidence="8">Glucose-methanol-choline oxidoreductase</fullName>
    </submittedName>
</protein>
<evidence type="ECO:0000313" key="8">
    <source>
        <dbReference type="EMBL" id="AVO50754.1"/>
    </source>
</evidence>
<sequence length="560" mass="60774">MQTFDFIVIGGGPAGCAVAARLSETPGCQVALLEAGPDRRGLLGDNLALGALALGPRRSSNNYGLKTEPEAGLNGQRGYHPLGRGLGGGSSINTLMYMRGNRKDYDGWAAGGNPGWDWDGVLPYFRKSENNQTFRDDPLHGTGGPMWVEELRSANPFQDLCIQACEESGIRHNPDLNGASQEGVRRTQVFMKNGVRYGTAKAYVHPLLGVRENFHLLCDTQCTRIVFDGQRAVGVEIEQRGQRRELRATREVIVAGGGILSAKLLQLSGVGDPDWLGPLGIRVVQALPAVGRHLQDHVDVILGFHIPADPDLVAHWPITARRLRTAWPEWKQHGTGPCATNFAEVTGFMSLSPDSPMPEIQYEFVVALAMNHGRDVFTKHGLSVHVLLLHPKSRGTVRLASRDPRAAPQVQFNYFSEREDLHTMVRGLKRTHAIVMQSRALGTLVRRDLRTAQCKSDADWEQFARRVAGTNYHPVGSCRMGPDARDAVVDARLRVHGLQGLRVVDSSIMPAIVGGNTMAPSIMIGEKGADMIKQDWGMAGHAQAVVAAPAATAATASLMG</sequence>
<evidence type="ECO:0000313" key="9">
    <source>
        <dbReference type="Proteomes" id="UP000237925"/>
    </source>
</evidence>
<dbReference type="InterPro" id="IPR007867">
    <property type="entry name" value="GMC_OxRtase_C"/>
</dbReference>
<evidence type="ECO:0000256" key="5">
    <source>
        <dbReference type="RuleBase" id="RU003968"/>
    </source>
</evidence>
<evidence type="ECO:0000256" key="3">
    <source>
        <dbReference type="ARBA" id="ARBA00022630"/>
    </source>
</evidence>
<dbReference type="InterPro" id="IPR000172">
    <property type="entry name" value="GMC_OxRdtase_N"/>
</dbReference>
<keyword evidence="9" id="KW-1185">Reference proteome</keyword>
<dbReference type="EMBL" id="CP027667">
    <property type="protein sequence ID" value="AVO50754.1"/>
    <property type="molecule type" value="Genomic_DNA"/>
</dbReference>